<reference evidence="1" key="1">
    <citation type="submission" date="2010-06" db="EMBL/GenBank/DDBJ databases">
        <authorList>
            <person name="Muzny D."/>
            <person name="Qin X."/>
            <person name="Buhay C."/>
            <person name="Dugan-Rocha S."/>
            <person name="Ding Y."/>
            <person name="Chen G."/>
            <person name="Hawes A."/>
            <person name="Holder M."/>
            <person name="Jhangiani S."/>
            <person name="Johnson A."/>
            <person name="Khan Z."/>
            <person name="Li Z."/>
            <person name="Liu W."/>
            <person name="Liu X."/>
            <person name="Perez L."/>
            <person name="Shen H."/>
            <person name="Wang Q."/>
            <person name="Watt J."/>
            <person name="Xi L."/>
            <person name="Xin Y."/>
            <person name="Zhou J."/>
            <person name="Deng J."/>
            <person name="Jiang H."/>
            <person name="Liu Y."/>
            <person name="Qu J."/>
            <person name="Song X.-Z."/>
            <person name="Zhang L."/>
            <person name="Villasana D."/>
            <person name="Johnson A."/>
            <person name="Liu J."/>
            <person name="Liyanage D."/>
            <person name="Lorensuhewa L."/>
            <person name="Robinson T."/>
            <person name="Song A."/>
            <person name="Song B.-B."/>
            <person name="Dinh H."/>
            <person name="Thornton R."/>
            <person name="Coyle M."/>
            <person name="Francisco L."/>
            <person name="Jackson L."/>
            <person name="Javaid M."/>
            <person name="Korchina V."/>
            <person name="Kovar C."/>
            <person name="Mata R."/>
            <person name="Mathew T."/>
            <person name="Ngo R."/>
            <person name="Nguyen L."/>
            <person name="Nguyen N."/>
            <person name="Okwuonu G."/>
            <person name="Ongeri F."/>
            <person name="Pham C."/>
            <person name="Simmons D."/>
            <person name="Wilczek-Boney K."/>
            <person name="Hale W."/>
            <person name="Jakkamsetti A."/>
            <person name="Pham P."/>
            <person name="Ruth R."/>
            <person name="San Lucas F."/>
            <person name="Warren J."/>
            <person name="Zhang J."/>
            <person name="Zhao Z."/>
            <person name="Zhou C."/>
            <person name="Zhu D."/>
            <person name="Lee S."/>
            <person name="Bess C."/>
            <person name="Blankenburg K."/>
            <person name="Forbes L."/>
            <person name="Fu Q."/>
            <person name="Gubbala S."/>
            <person name="Hirani K."/>
            <person name="Jayaseelan J.C."/>
            <person name="Lara F."/>
            <person name="Munidasa M."/>
            <person name="Palculict T."/>
            <person name="Patil S."/>
            <person name="Pu L.-L."/>
            <person name="Saada N."/>
            <person name="Tang L."/>
            <person name="Weissenberger G."/>
            <person name="Zhu Y."/>
            <person name="Hemphill L."/>
            <person name="Shang Y."/>
            <person name="Youmans B."/>
            <person name="Ayvaz T."/>
            <person name="Ross M."/>
            <person name="Santibanez J."/>
            <person name="Aqrawi P."/>
            <person name="Gross S."/>
            <person name="Joshi V."/>
            <person name="Fowler G."/>
            <person name="Nazareth L."/>
            <person name="Reid J."/>
            <person name="Worley K."/>
            <person name="Petrosino J."/>
            <person name="Highlander S."/>
            <person name="Gibbs R."/>
        </authorList>
    </citation>
    <scope>NUCLEOTIDE SEQUENCE [LARGE SCALE GENOMIC DNA]</scope>
    <source>
        <strain evidence="1">ATCC 33030</strain>
    </source>
</reference>
<protein>
    <recommendedName>
        <fullName evidence="3">EthD domain-containing protein</fullName>
    </recommendedName>
</protein>
<dbReference type="OrthoDB" id="4401429at2"/>
<sequence length="246" mass="27418">MASQTDVRLVTTTFICRPEDVDSAFQRYRERVEGLGESVVTHSLAPRRCADADRAFELWNLRTEAAYEGERDPESMDLYQLRTIVRVDPAIDDDEELSEQLANHFFLSDLEDNDPYPSTLDGFEPLKLRHAPADGMRVANVYFLSRSDNEPRVAALYQGAIERLDPAAHTRLEPFDVLSNPGVIGPLWIRDAALNVSGDGDGWFSPGKDAWVGHIFTSAPDDAINAALQESLGTNAILARVDIRPF</sequence>
<dbReference type="Proteomes" id="UP000004208">
    <property type="component" value="Unassembled WGS sequence"/>
</dbReference>
<evidence type="ECO:0000313" key="1">
    <source>
        <dbReference type="EMBL" id="EFK55360.1"/>
    </source>
</evidence>
<keyword evidence="2" id="KW-1185">Reference proteome</keyword>
<dbReference type="eggNOG" id="ENOG5031IYU">
    <property type="taxonomic scope" value="Bacteria"/>
</dbReference>
<dbReference type="AlphaFoldDB" id="D7W980"/>
<dbReference type="EMBL" id="ACLJ02000001">
    <property type="protein sequence ID" value="EFK55360.1"/>
    <property type="molecule type" value="Genomic_DNA"/>
</dbReference>
<name>D7W980_9CORY</name>
<dbReference type="HOGENOM" id="CLU_1154894_0_0_11"/>
<proteinExistence type="predicted"/>
<comment type="caution">
    <text evidence="1">The sequence shown here is derived from an EMBL/GenBank/DDBJ whole genome shotgun (WGS) entry which is preliminary data.</text>
</comment>
<organism evidence="1 2">
    <name type="scientific">Corynebacterium genitalium ATCC 33030</name>
    <dbReference type="NCBI Taxonomy" id="585529"/>
    <lineage>
        <taxon>Bacteria</taxon>
        <taxon>Bacillati</taxon>
        <taxon>Actinomycetota</taxon>
        <taxon>Actinomycetes</taxon>
        <taxon>Mycobacteriales</taxon>
        <taxon>Corynebacteriaceae</taxon>
        <taxon>Corynebacterium</taxon>
    </lineage>
</organism>
<gene>
    <name evidence="1" type="ORF">HMPREF0291_10618</name>
</gene>
<dbReference type="RefSeq" id="WP_005287788.1">
    <property type="nucleotide sequence ID" value="NZ_CM000961.1"/>
</dbReference>
<evidence type="ECO:0008006" key="3">
    <source>
        <dbReference type="Google" id="ProtNLM"/>
    </source>
</evidence>
<evidence type="ECO:0000313" key="2">
    <source>
        <dbReference type="Proteomes" id="UP000004208"/>
    </source>
</evidence>
<dbReference type="STRING" id="585529.HMPREF0291_10618"/>
<accession>D7W980</accession>